<evidence type="ECO:0000313" key="2">
    <source>
        <dbReference type="Proteomes" id="UP000037460"/>
    </source>
</evidence>
<name>A0A0M0JF17_9EUKA</name>
<dbReference type="InterPro" id="IPR043750">
    <property type="entry name" value="DUF5695"/>
</dbReference>
<reference evidence="2" key="1">
    <citation type="journal article" date="2015" name="PLoS Genet.">
        <title>Genome Sequence and Transcriptome Analyses of Chrysochromulina tobin: Metabolic Tools for Enhanced Algal Fitness in the Prominent Order Prymnesiales (Haptophyceae).</title>
        <authorList>
            <person name="Hovde B.T."/>
            <person name="Deodato C.R."/>
            <person name="Hunsperger H.M."/>
            <person name="Ryken S.A."/>
            <person name="Yost W."/>
            <person name="Jha R.K."/>
            <person name="Patterson J."/>
            <person name="Monnat R.J. Jr."/>
            <person name="Barlow S.B."/>
            <person name="Starkenburg S.R."/>
            <person name="Cattolico R.A."/>
        </authorList>
    </citation>
    <scope>NUCLEOTIDE SEQUENCE</scope>
    <source>
        <strain evidence="2">CCMP291</strain>
    </source>
</reference>
<gene>
    <name evidence="1" type="ORF">Ctob_008803</name>
</gene>
<proteinExistence type="predicted"/>
<sequence>MYYPGTFQGPEVLSYAQGLIEQTRKPGAMVGLPVEREAYRQIPKQRMSLVVRPGFRERGQAAMASAEEEEQVYEKAMNEARHARMENTRRRLREVAGQNRATPVTQPVLQRAAHKHAVAEYMHKLEAEREWTLQGVADVERLPSPPATPGPRAPLPTAPPAIRQPLRQSLQQPSLTDGGVTKAITGRASKRVERERLPVIEMEFESNVQRVSPVTVTISLGAARLPKATGLLHSPLIQYEYKWSEGFIGSGDDAEPPKMTTVENALKHCDEMPSCRSITYAGSNDTPDEMKIYFKMNDDVALGAKGWSTWVKTANITPPVATIPVGGSSNLELLLRETFYTVQNLTRVGELWSFTRPLDDASVLPMSAHLGDLTLRLAVPQPHTSPLFTTIQLGAAAKPLSLDNLTPAMAGGKVLAAQDITDLLQYSNQAVPLPVRVVRSYELAADGASLVLRFNLTCALGMACALGGLGMALPESDGHPPAGLESVVWNDPHIGAGHGFVEFVRVVKDEATLLVTALDPHTSPLEAWRPMLEDLGNGDAYEWVVASKAWTYEWANNRQYPFLNVSDTLAQEYPPFATSPTPWPATDGKVGMPVLASPGLGASDPWNAPTTISIAPGETYTIGLKLRLAPGDPRTRDETLEAMGCAVLHGVPGFVLSTDLNSARLFIKPPKGASVTGVTGVNNPAVEASLQFSKQQNDEGEEHVQAARAHASGFESYAVTASGYGRVRVNINFSDSTSMTAHYYVLPPLAQQVRALGSHFADTAWLPRGFIDPFGRSASVMPWDRSACDAHGTPCGHVLNDARAYDVGLSDDAGGGNPLGFASKVRAMPNAHEVSRVDDYIEFTLYGVKPDTAKPPLKSLQIREEEVGLDIDGVRMTMFYYDKDLNNYSSGHFNWSYTEADKCNMPFGGPTWCMTEDMSNATYRGFNYPHQIASYWAMYTVARFTTLRTRKPWHWYLYRAGKTCLKLGEASVGFMDGTVAREVLEAMLVEAEAGNTTFADIGSKLTDQMWARQKQWERTPYPYGSEFGFDTTGQEEVVVWNLYFGNETVAKKTVDHILSYMRSSPTWAYHGGSRSWGDIGNNGKYLATFGTGAADRGTMHYRSGLNMIPLLEWYRLHPEEGRLLLEISMGAISGQMTNIDPTTGATSMMFHVTPHMLAFDPHSGDYGLGFFGNALESGAYFVDDAELGPLCYLCDLDTLGSAPDGTATPVLVPRDAYRIAVFLEPLGLYLTAECGTISAVTVTFAPEVPITVTFAAGAPCASLRLKLRKTAKARPGSNFAVEFAPLVRGAYEIKPAQAGKETKVTLSYDY</sequence>
<keyword evidence="2" id="KW-1185">Reference proteome</keyword>
<accession>A0A0M0JF17</accession>
<dbReference type="Pfam" id="PF18951">
    <property type="entry name" value="DUF5695"/>
    <property type="match status" value="2"/>
</dbReference>
<dbReference type="OrthoDB" id="2730619at2759"/>
<protein>
    <submittedName>
        <fullName evidence="1">Uncharacterized protein</fullName>
    </submittedName>
</protein>
<comment type="caution">
    <text evidence="1">The sequence shown here is derived from an EMBL/GenBank/DDBJ whole genome shotgun (WGS) entry which is preliminary data.</text>
</comment>
<dbReference type="EMBL" id="JWZX01003047">
    <property type="protein sequence ID" value="KOO24838.1"/>
    <property type="molecule type" value="Genomic_DNA"/>
</dbReference>
<evidence type="ECO:0000313" key="1">
    <source>
        <dbReference type="EMBL" id="KOO24838.1"/>
    </source>
</evidence>
<dbReference type="Proteomes" id="UP000037460">
    <property type="component" value="Unassembled WGS sequence"/>
</dbReference>
<organism evidence="1 2">
    <name type="scientific">Chrysochromulina tobinii</name>
    <dbReference type="NCBI Taxonomy" id="1460289"/>
    <lineage>
        <taxon>Eukaryota</taxon>
        <taxon>Haptista</taxon>
        <taxon>Haptophyta</taxon>
        <taxon>Prymnesiophyceae</taxon>
        <taxon>Prymnesiales</taxon>
        <taxon>Chrysochromulinaceae</taxon>
        <taxon>Chrysochromulina</taxon>
    </lineage>
</organism>